<dbReference type="RefSeq" id="WP_377566495.1">
    <property type="nucleotide sequence ID" value="NZ_JBHTJZ010000033.1"/>
</dbReference>
<keyword evidence="2" id="KW-1185">Reference proteome</keyword>
<reference evidence="2" key="1">
    <citation type="journal article" date="2019" name="Int. J. Syst. Evol. Microbiol.">
        <title>The Global Catalogue of Microorganisms (GCM) 10K type strain sequencing project: providing services to taxonomists for standard genome sequencing and annotation.</title>
        <authorList>
            <consortium name="The Broad Institute Genomics Platform"/>
            <consortium name="The Broad Institute Genome Sequencing Center for Infectious Disease"/>
            <person name="Wu L."/>
            <person name="Ma J."/>
        </authorList>
    </citation>
    <scope>NUCLEOTIDE SEQUENCE [LARGE SCALE GENOMIC DNA]</scope>
    <source>
        <strain evidence="2">CCUG 59129</strain>
    </source>
</reference>
<dbReference type="Proteomes" id="UP001596989">
    <property type="component" value="Unassembled WGS sequence"/>
</dbReference>
<protein>
    <submittedName>
        <fullName evidence="1">Uncharacterized protein</fullName>
    </submittedName>
</protein>
<proteinExistence type="predicted"/>
<evidence type="ECO:0000313" key="2">
    <source>
        <dbReference type="Proteomes" id="UP001596989"/>
    </source>
</evidence>
<dbReference type="EMBL" id="JBHTJZ010000033">
    <property type="protein sequence ID" value="MFD0961178.1"/>
    <property type="molecule type" value="Genomic_DNA"/>
</dbReference>
<comment type="caution">
    <text evidence="1">The sequence shown here is derived from an EMBL/GenBank/DDBJ whole genome shotgun (WGS) entry which is preliminary data.</text>
</comment>
<organism evidence="1 2">
    <name type="scientific">Paenibacillus chungangensis</name>
    <dbReference type="NCBI Taxonomy" id="696535"/>
    <lineage>
        <taxon>Bacteria</taxon>
        <taxon>Bacillati</taxon>
        <taxon>Bacillota</taxon>
        <taxon>Bacilli</taxon>
        <taxon>Bacillales</taxon>
        <taxon>Paenibacillaceae</taxon>
        <taxon>Paenibacillus</taxon>
    </lineage>
</organism>
<accession>A0ABW3HUG5</accession>
<gene>
    <name evidence="1" type="ORF">ACFQ2I_17655</name>
</gene>
<name>A0ABW3HUG5_9BACL</name>
<sequence length="72" mass="8563">MSMNRKLLRDADFQEAMEREKRIRVFQNNAIIDMSSSIVRFDDDTVVTQSGVGDLMYHRRSACEFFELRKRT</sequence>
<evidence type="ECO:0000313" key="1">
    <source>
        <dbReference type="EMBL" id="MFD0961178.1"/>
    </source>
</evidence>